<dbReference type="PROSITE" id="PS00630">
    <property type="entry name" value="IMP_2"/>
    <property type="match status" value="1"/>
</dbReference>
<comment type="catalytic activity">
    <reaction evidence="1 8">
        <text>a myo-inositol phosphate + H2O = myo-inositol + phosphate</text>
        <dbReference type="Rhea" id="RHEA:24056"/>
        <dbReference type="ChEBI" id="CHEBI:15377"/>
        <dbReference type="ChEBI" id="CHEBI:17268"/>
        <dbReference type="ChEBI" id="CHEBI:43474"/>
        <dbReference type="ChEBI" id="CHEBI:84139"/>
        <dbReference type="EC" id="3.1.3.25"/>
    </reaction>
</comment>
<dbReference type="CDD" id="cd01639">
    <property type="entry name" value="IMPase"/>
    <property type="match status" value="1"/>
</dbReference>
<dbReference type="EC" id="3.1.3.25" evidence="8"/>
<sequence>MRDYRQLADVARAAAEQAAAYVRKAVRPLAGAAWSRKGILDYVTEVDRGSEQLIADALTKAVPGSEVMGEELSPQRAPRAQSPAPPLQLLWVVDPLDGTTNYLHGYPQYAVSIAAVVEGRLVAGVVLDVERDLGYHATAGGGAWCDGERLAVSNVTEPSLSLIGTGFPFRTPHLLPRYLRHFTAISAATAGIRRAGSAALDLVDVARGRFEGFWELDLAAWDVAAGTLIVREAGGVVTDLAGSPEVVCQGSKVAGNPAVHAWLLHVLATG</sequence>
<reference evidence="9" key="1">
    <citation type="journal article" date="2015" name="ISME J.">
        <title>Aquifer environment selects for microbial species cohorts in sediment and groundwater.</title>
        <authorList>
            <person name="Hug L.A."/>
            <person name="Thomas B.C."/>
            <person name="Brown C.T."/>
            <person name="Frischkorn K.R."/>
            <person name="Williams K.H."/>
            <person name="Tringe S.G."/>
            <person name="Banfield J.F."/>
        </authorList>
    </citation>
    <scope>NUCLEOTIDE SEQUENCE</scope>
</reference>
<dbReference type="AlphaFoldDB" id="A0A0H4T9U4"/>
<dbReference type="PROSITE" id="PS00629">
    <property type="entry name" value="IMP_1"/>
    <property type="match status" value="1"/>
</dbReference>
<feature type="binding site" evidence="7">
    <location>
        <position position="96"/>
    </location>
    <ligand>
        <name>Mg(2+)</name>
        <dbReference type="ChEBI" id="CHEBI:18420"/>
        <label>1</label>
        <note>catalytic</note>
    </ligand>
</feature>
<dbReference type="GO" id="GO:0007165">
    <property type="term" value="P:signal transduction"/>
    <property type="evidence" value="ECO:0007669"/>
    <property type="project" value="TreeGrafter"/>
</dbReference>
<comment type="cofactor">
    <cofactor evidence="2 7 8">
        <name>Mg(2+)</name>
        <dbReference type="ChEBI" id="CHEBI:18420"/>
    </cofactor>
</comment>
<dbReference type="Gene3D" id="3.40.190.80">
    <property type="match status" value="1"/>
</dbReference>
<feature type="binding site" evidence="7">
    <location>
        <position position="97"/>
    </location>
    <ligand>
        <name>Mg(2+)</name>
        <dbReference type="ChEBI" id="CHEBI:18420"/>
        <label>1</label>
        <note>catalytic</note>
    </ligand>
</feature>
<keyword evidence="6 7" id="KW-0460">Magnesium</keyword>
<evidence type="ECO:0000256" key="1">
    <source>
        <dbReference type="ARBA" id="ARBA00001033"/>
    </source>
</evidence>
<comment type="similarity">
    <text evidence="3 8">Belongs to the inositol monophosphatase superfamily.</text>
</comment>
<dbReference type="PANTHER" id="PTHR20854:SF4">
    <property type="entry name" value="INOSITOL-1-MONOPHOSPHATASE-RELATED"/>
    <property type="match status" value="1"/>
</dbReference>
<evidence type="ECO:0000256" key="4">
    <source>
        <dbReference type="ARBA" id="ARBA00022723"/>
    </source>
</evidence>
<dbReference type="GO" id="GO:0006020">
    <property type="term" value="P:inositol metabolic process"/>
    <property type="evidence" value="ECO:0007669"/>
    <property type="project" value="TreeGrafter"/>
</dbReference>
<feature type="binding site" evidence="7">
    <location>
        <position position="94"/>
    </location>
    <ligand>
        <name>Mg(2+)</name>
        <dbReference type="ChEBI" id="CHEBI:18420"/>
        <label>1</label>
        <note>catalytic</note>
    </ligand>
</feature>
<dbReference type="PRINTS" id="PR01959">
    <property type="entry name" value="SBIMPHPHTASE"/>
</dbReference>
<protein>
    <recommendedName>
        <fullName evidence="8">Inositol-1-monophosphatase</fullName>
        <ecNumber evidence="8">3.1.3.25</ecNumber>
    </recommendedName>
</protein>
<organism evidence="9">
    <name type="scientific">uncultured Gemmatimonadetes bacterium Rifle_16ft_4_minimus_7</name>
    <dbReference type="NCBI Taxonomy" id="1665098"/>
    <lineage>
        <taxon>Bacteria</taxon>
        <taxon>Pseudomonadati</taxon>
        <taxon>Gemmatimonadota</taxon>
        <taxon>environmental samples</taxon>
    </lineage>
</organism>
<dbReference type="SUPFAM" id="SSF56655">
    <property type="entry name" value="Carbohydrate phosphatase"/>
    <property type="match status" value="1"/>
</dbReference>
<dbReference type="InterPro" id="IPR022337">
    <property type="entry name" value="Inositol_monophosphatase_SuhB"/>
</dbReference>
<feature type="binding site" evidence="7">
    <location>
        <position position="222"/>
    </location>
    <ligand>
        <name>Mg(2+)</name>
        <dbReference type="ChEBI" id="CHEBI:18420"/>
        <label>1</label>
        <note>catalytic</note>
    </ligand>
</feature>
<dbReference type="InterPro" id="IPR000760">
    <property type="entry name" value="Inositol_monophosphatase-like"/>
</dbReference>
<keyword evidence="5 8" id="KW-0378">Hydrolase</keyword>
<accession>A0A0H4T9U4</accession>
<proteinExistence type="inferred from homology"/>
<evidence type="ECO:0000256" key="2">
    <source>
        <dbReference type="ARBA" id="ARBA00001946"/>
    </source>
</evidence>
<dbReference type="Gene3D" id="3.30.540.10">
    <property type="entry name" value="Fructose-1,6-Bisphosphatase, subunit A, domain 1"/>
    <property type="match status" value="1"/>
</dbReference>
<evidence type="ECO:0000256" key="7">
    <source>
        <dbReference type="PIRSR" id="PIRSR600760-2"/>
    </source>
</evidence>
<evidence type="ECO:0000256" key="3">
    <source>
        <dbReference type="ARBA" id="ARBA00009759"/>
    </source>
</evidence>
<dbReference type="GO" id="GO:0046854">
    <property type="term" value="P:phosphatidylinositol phosphate biosynthetic process"/>
    <property type="evidence" value="ECO:0007669"/>
    <property type="project" value="InterPro"/>
</dbReference>
<feature type="binding site" evidence="7">
    <location>
        <position position="70"/>
    </location>
    <ligand>
        <name>Mg(2+)</name>
        <dbReference type="ChEBI" id="CHEBI:18420"/>
        <label>1</label>
        <note>catalytic</note>
    </ligand>
</feature>
<keyword evidence="4 7" id="KW-0479">Metal-binding</keyword>
<name>A0A0H4T9U4_9BACT</name>
<dbReference type="InterPro" id="IPR033942">
    <property type="entry name" value="IMPase"/>
</dbReference>
<dbReference type="PRINTS" id="PR00377">
    <property type="entry name" value="IMPHPHTASES"/>
</dbReference>
<dbReference type="InterPro" id="IPR020583">
    <property type="entry name" value="Inositol_monoP_metal-BS"/>
</dbReference>
<dbReference type="GO" id="GO:0008934">
    <property type="term" value="F:inositol monophosphate 1-phosphatase activity"/>
    <property type="evidence" value="ECO:0007669"/>
    <property type="project" value="InterPro"/>
</dbReference>
<gene>
    <name evidence="9" type="primary">suhB</name>
</gene>
<dbReference type="GO" id="GO:0046872">
    <property type="term" value="F:metal ion binding"/>
    <property type="evidence" value="ECO:0007669"/>
    <property type="project" value="UniProtKB-KW"/>
</dbReference>
<dbReference type="EMBL" id="KT007046">
    <property type="protein sequence ID" value="AKQ04696.1"/>
    <property type="molecule type" value="Genomic_DNA"/>
</dbReference>
<dbReference type="PANTHER" id="PTHR20854">
    <property type="entry name" value="INOSITOL MONOPHOSPHATASE"/>
    <property type="match status" value="1"/>
</dbReference>
<dbReference type="InterPro" id="IPR020550">
    <property type="entry name" value="Inositol_monophosphatase_CS"/>
</dbReference>
<evidence type="ECO:0000256" key="6">
    <source>
        <dbReference type="ARBA" id="ARBA00022842"/>
    </source>
</evidence>
<dbReference type="Pfam" id="PF00459">
    <property type="entry name" value="Inositol_P"/>
    <property type="match status" value="1"/>
</dbReference>
<evidence type="ECO:0000313" key="9">
    <source>
        <dbReference type="EMBL" id="AKQ04696.1"/>
    </source>
</evidence>
<evidence type="ECO:0000256" key="5">
    <source>
        <dbReference type="ARBA" id="ARBA00022801"/>
    </source>
</evidence>
<evidence type="ECO:0000256" key="8">
    <source>
        <dbReference type="RuleBase" id="RU364068"/>
    </source>
</evidence>